<dbReference type="OrthoDB" id="9808602at2"/>
<keyword evidence="2" id="KW-0472">Membrane</keyword>
<evidence type="ECO:0000313" key="5">
    <source>
        <dbReference type="Proteomes" id="UP000248132"/>
    </source>
</evidence>
<sequence>MRLISWENLPQEMKNERVLEYYRLLDKRRGSLFLKRLFDISAAIFTLIILFPLLLLISIAVKMDSKGPAIFRQKRITQYGRQFKILKFRTMVINADKAGTQVTVNKDSRVTKTGRILRRLRLDEIPQLLNIIAGDMTFVGTRPEVPGYVEKYSDEMLATLLMPAGVTSEASIEYKDEEVLISDAQDADRTYTDVVLKEKMRYNLKGLAEFSFFNDIKIMFRTVFAVMGRNKNKVKCCSRKNIGTM</sequence>
<dbReference type="AlphaFoldDB" id="A0A318XMK1"/>
<gene>
    <name evidence="4" type="ORF">LY28_01809</name>
</gene>
<dbReference type="InterPro" id="IPR003362">
    <property type="entry name" value="Bact_transf"/>
</dbReference>
<keyword evidence="4" id="KW-0808">Transferase</keyword>
<dbReference type="RefSeq" id="WP_110461920.1">
    <property type="nucleotide sequence ID" value="NZ_QKMR01000009.1"/>
</dbReference>
<evidence type="ECO:0000256" key="2">
    <source>
        <dbReference type="SAM" id="Phobius"/>
    </source>
</evidence>
<dbReference type="Proteomes" id="UP000248132">
    <property type="component" value="Unassembled WGS sequence"/>
</dbReference>
<organism evidence="4 5">
    <name type="scientific">Ruminiclostridium sufflavum DSM 19573</name>
    <dbReference type="NCBI Taxonomy" id="1121337"/>
    <lineage>
        <taxon>Bacteria</taxon>
        <taxon>Bacillati</taxon>
        <taxon>Bacillota</taxon>
        <taxon>Clostridia</taxon>
        <taxon>Eubacteriales</taxon>
        <taxon>Oscillospiraceae</taxon>
        <taxon>Ruminiclostridium</taxon>
    </lineage>
</organism>
<dbReference type="PANTHER" id="PTHR30576:SF0">
    <property type="entry name" value="UNDECAPRENYL-PHOSPHATE N-ACETYLGALACTOSAMINYL 1-PHOSPHATE TRANSFERASE-RELATED"/>
    <property type="match status" value="1"/>
</dbReference>
<dbReference type="GO" id="GO:0016780">
    <property type="term" value="F:phosphotransferase activity, for other substituted phosphate groups"/>
    <property type="evidence" value="ECO:0007669"/>
    <property type="project" value="TreeGrafter"/>
</dbReference>
<evidence type="ECO:0000313" key="4">
    <source>
        <dbReference type="EMBL" id="PYG87789.1"/>
    </source>
</evidence>
<proteinExistence type="inferred from homology"/>
<dbReference type="Pfam" id="PF02397">
    <property type="entry name" value="Bac_transf"/>
    <property type="match status" value="1"/>
</dbReference>
<dbReference type="EMBL" id="QKMR01000009">
    <property type="protein sequence ID" value="PYG87789.1"/>
    <property type="molecule type" value="Genomic_DNA"/>
</dbReference>
<name>A0A318XMK1_9FIRM</name>
<evidence type="ECO:0000256" key="1">
    <source>
        <dbReference type="ARBA" id="ARBA00006464"/>
    </source>
</evidence>
<feature type="domain" description="Bacterial sugar transferase" evidence="3">
    <location>
        <begin position="35"/>
        <end position="227"/>
    </location>
</feature>
<evidence type="ECO:0000259" key="3">
    <source>
        <dbReference type="Pfam" id="PF02397"/>
    </source>
</evidence>
<protein>
    <submittedName>
        <fullName evidence="4">Lipopolysaccharide/colanic/teichoic acid biosynthesis glycosyltransferase</fullName>
    </submittedName>
</protein>
<feature type="transmembrane region" description="Helical" evidence="2">
    <location>
        <begin position="37"/>
        <end position="61"/>
    </location>
</feature>
<keyword evidence="2" id="KW-1133">Transmembrane helix</keyword>
<reference evidence="4 5" key="1">
    <citation type="submission" date="2018-06" db="EMBL/GenBank/DDBJ databases">
        <title>Genomic Encyclopedia of Type Strains, Phase I: the one thousand microbial genomes (KMG-I) project.</title>
        <authorList>
            <person name="Kyrpides N."/>
        </authorList>
    </citation>
    <scope>NUCLEOTIDE SEQUENCE [LARGE SCALE GENOMIC DNA]</scope>
    <source>
        <strain evidence="4 5">DSM 19573</strain>
    </source>
</reference>
<accession>A0A318XMK1</accession>
<dbReference type="PANTHER" id="PTHR30576">
    <property type="entry name" value="COLANIC BIOSYNTHESIS UDP-GLUCOSE LIPID CARRIER TRANSFERASE"/>
    <property type="match status" value="1"/>
</dbReference>
<keyword evidence="5" id="KW-1185">Reference proteome</keyword>
<comment type="similarity">
    <text evidence="1">Belongs to the bacterial sugar transferase family.</text>
</comment>
<keyword evidence="2" id="KW-0812">Transmembrane</keyword>
<comment type="caution">
    <text evidence="4">The sequence shown here is derived from an EMBL/GenBank/DDBJ whole genome shotgun (WGS) entry which is preliminary data.</text>
</comment>